<dbReference type="Pfam" id="PF19728">
    <property type="entry name" value="DUF6220"/>
    <property type="match status" value="1"/>
</dbReference>
<dbReference type="EMBL" id="FZOD01000048">
    <property type="protein sequence ID" value="SNT47718.1"/>
    <property type="molecule type" value="Genomic_DNA"/>
</dbReference>
<keyword evidence="1" id="KW-1133">Transmembrane helix</keyword>
<dbReference type="AlphaFoldDB" id="A0A239N0K5"/>
<dbReference type="RefSeq" id="WP_089211464.1">
    <property type="nucleotide sequence ID" value="NZ_FZOD01000048.1"/>
</dbReference>
<evidence type="ECO:0000313" key="2">
    <source>
        <dbReference type="EMBL" id="SNT47718.1"/>
    </source>
</evidence>
<feature type="transmembrane region" description="Helical" evidence="1">
    <location>
        <begin position="44"/>
        <end position="64"/>
    </location>
</feature>
<organism evidence="2 3">
    <name type="scientific">Streptosporangium subroseum</name>
    <dbReference type="NCBI Taxonomy" id="106412"/>
    <lineage>
        <taxon>Bacteria</taxon>
        <taxon>Bacillati</taxon>
        <taxon>Actinomycetota</taxon>
        <taxon>Actinomycetes</taxon>
        <taxon>Streptosporangiales</taxon>
        <taxon>Streptosporangiaceae</taxon>
        <taxon>Streptosporangium</taxon>
    </lineage>
</organism>
<protein>
    <submittedName>
        <fullName evidence="2">Uncharacterized protein</fullName>
    </submittedName>
</protein>
<dbReference type="Proteomes" id="UP000198282">
    <property type="component" value="Unassembled WGS sequence"/>
</dbReference>
<feature type="transmembrane region" description="Helical" evidence="1">
    <location>
        <begin position="105"/>
        <end position="129"/>
    </location>
</feature>
<sequence length="151" mass="15808">MRKVFLVFAGLLLVAVIAQFYLATFGAFERPLPEPGTGAIVPHAMNGTTVIPILSLLTTIIAAVARAGRRLIVLSAVPLVVVIGQLFVIFPLVELTGSTMERTNTGGHIVFGFHAILGVLMLGAVVTLFQEARALARAGTVAPVAEPHTGV</sequence>
<keyword evidence="3" id="KW-1185">Reference proteome</keyword>
<dbReference type="OrthoDB" id="3535263at2"/>
<reference evidence="2 3" key="1">
    <citation type="submission" date="2017-06" db="EMBL/GenBank/DDBJ databases">
        <authorList>
            <person name="Kim H.J."/>
            <person name="Triplett B.A."/>
        </authorList>
    </citation>
    <scope>NUCLEOTIDE SEQUENCE [LARGE SCALE GENOMIC DNA]</scope>
    <source>
        <strain evidence="2 3">CGMCC 4.2132</strain>
    </source>
</reference>
<accession>A0A239N0K5</accession>
<evidence type="ECO:0000256" key="1">
    <source>
        <dbReference type="SAM" id="Phobius"/>
    </source>
</evidence>
<feature type="transmembrane region" description="Helical" evidence="1">
    <location>
        <begin position="71"/>
        <end position="93"/>
    </location>
</feature>
<keyword evidence="1" id="KW-0472">Membrane</keyword>
<dbReference type="InterPro" id="IPR046192">
    <property type="entry name" value="DUF6220"/>
</dbReference>
<keyword evidence="1" id="KW-0812">Transmembrane</keyword>
<proteinExistence type="predicted"/>
<name>A0A239N0K5_9ACTN</name>
<evidence type="ECO:0000313" key="3">
    <source>
        <dbReference type="Proteomes" id="UP000198282"/>
    </source>
</evidence>
<gene>
    <name evidence="2" type="ORF">SAMN05216276_104841</name>
</gene>